<keyword evidence="8 11" id="KW-0653">Protein transport</keyword>
<comment type="function">
    <text evidence="11">Flagellar protein that affects chemotactic events.</text>
</comment>
<dbReference type="InterPro" id="IPR012823">
    <property type="entry name" value="Flagell_FliJ"/>
</dbReference>
<keyword evidence="5 11" id="KW-1003">Cell membrane</keyword>
<dbReference type="PIRSF" id="PIRSF019404">
    <property type="entry name" value="FliJ"/>
    <property type="match status" value="1"/>
</dbReference>
<evidence type="ECO:0000313" key="12">
    <source>
        <dbReference type="EMBL" id="NIY48662.1"/>
    </source>
</evidence>
<keyword evidence="12" id="KW-0966">Cell projection</keyword>
<keyword evidence="7 11" id="KW-1005">Bacterial flagellum biogenesis</keyword>
<evidence type="ECO:0000256" key="9">
    <source>
        <dbReference type="ARBA" id="ARBA00023136"/>
    </source>
</evidence>
<dbReference type="NCBIfam" id="TIGR02473">
    <property type="entry name" value="flagell_FliJ"/>
    <property type="match status" value="1"/>
</dbReference>
<sequence length="149" mass="17036">MVITSPMDTLRDLAQQQLETSTARLGKVQQDYTRAVIQLEQLEAYELEYQQNLQLNMVDRGVSVVNWVSQQSFIDSLGKVARQHAGHVTACKQAVDLALSSWCRDKQRLNAFDTLKSRADRVRTLKESRHEQKLMDEFAQRACLGKKAL</sequence>
<dbReference type="Proteomes" id="UP000697927">
    <property type="component" value="Unassembled WGS sequence"/>
</dbReference>
<evidence type="ECO:0000313" key="13">
    <source>
        <dbReference type="Proteomes" id="UP000697927"/>
    </source>
</evidence>
<organism evidence="12 13">
    <name type="scientific">Cedecea colo</name>
    <dbReference type="NCBI Taxonomy" id="2552946"/>
    <lineage>
        <taxon>Bacteria</taxon>
        <taxon>Pseudomonadati</taxon>
        <taxon>Pseudomonadota</taxon>
        <taxon>Gammaproteobacteria</taxon>
        <taxon>Enterobacterales</taxon>
        <taxon>Enterobacteriaceae</taxon>
        <taxon>Cedecea</taxon>
    </lineage>
</organism>
<keyword evidence="10 11" id="KW-1006">Bacterial flagellum protein export</keyword>
<dbReference type="Gene3D" id="1.10.287.1700">
    <property type="match status" value="1"/>
</dbReference>
<dbReference type="EMBL" id="SOYS01000006">
    <property type="protein sequence ID" value="NIY48662.1"/>
    <property type="molecule type" value="Genomic_DNA"/>
</dbReference>
<keyword evidence="13" id="KW-1185">Reference proteome</keyword>
<comment type="subcellular location">
    <subcellularLocation>
        <location evidence="1">Cell membrane</location>
        <topology evidence="1">Peripheral membrane protein</topology>
        <orientation evidence="1">Cytoplasmic side</orientation>
    </subcellularLocation>
</comment>
<keyword evidence="9 11" id="KW-0472">Membrane</keyword>
<accession>A0ABX0VNY9</accession>
<dbReference type="PANTHER" id="PTHR38786:SF1">
    <property type="entry name" value="FLAGELLAR FLIJ PROTEIN"/>
    <property type="match status" value="1"/>
</dbReference>
<keyword evidence="12" id="KW-0282">Flagellum</keyword>
<evidence type="ECO:0000256" key="6">
    <source>
        <dbReference type="ARBA" id="ARBA00022500"/>
    </source>
</evidence>
<dbReference type="InterPro" id="IPR018006">
    <property type="entry name" value="Flag_FliJ_proteobac"/>
</dbReference>
<comment type="caution">
    <text evidence="12">The sequence shown here is derived from an EMBL/GenBank/DDBJ whole genome shotgun (WGS) entry which is preliminary data.</text>
</comment>
<comment type="similarity">
    <text evidence="2 11">Belongs to the FliJ family.</text>
</comment>
<dbReference type="Pfam" id="PF02050">
    <property type="entry name" value="FliJ"/>
    <property type="match status" value="1"/>
</dbReference>
<evidence type="ECO:0000256" key="4">
    <source>
        <dbReference type="ARBA" id="ARBA00022448"/>
    </source>
</evidence>
<evidence type="ECO:0000256" key="11">
    <source>
        <dbReference type="PIRNR" id="PIRNR019404"/>
    </source>
</evidence>
<dbReference type="RefSeq" id="WP_167612714.1">
    <property type="nucleotide sequence ID" value="NZ_SOYS01000006.1"/>
</dbReference>
<evidence type="ECO:0000256" key="5">
    <source>
        <dbReference type="ARBA" id="ARBA00022475"/>
    </source>
</evidence>
<gene>
    <name evidence="12" type="primary">fliJ</name>
    <name evidence="12" type="ORF">E2L00_14395</name>
</gene>
<name>A0ABX0VNY9_9ENTR</name>
<protein>
    <recommendedName>
        <fullName evidence="3 11">Flagellar FliJ protein</fullName>
    </recommendedName>
</protein>
<dbReference type="PRINTS" id="PR01004">
    <property type="entry name" value="FLGFLIJ"/>
</dbReference>
<proteinExistence type="inferred from homology"/>
<evidence type="ECO:0000256" key="8">
    <source>
        <dbReference type="ARBA" id="ARBA00022927"/>
    </source>
</evidence>
<keyword evidence="12" id="KW-0969">Cilium</keyword>
<evidence type="ECO:0000256" key="10">
    <source>
        <dbReference type="ARBA" id="ARBA00023225"/>
    </source>
</evidence>
<evidence type="ECO:0000256" key="3">
    <source>
        <dbReference type="ARBA" id="ARBA00020392"/>
    </source>
</evidence>
<evidence type="ECO:0000256" key="2">
    <source>
        <dbReference type="ARBA" id="ARBA00010004"/>
    </source>
</evidence>
<evidence type="ECO:0000256" key="7">
    <source>
        <dbReference type="ARBA" id="ARBA00022795"/>
    </source>
</evidence>
<dbReference type="PANTHER" id="PTHR38786">
    <property type="entry name" value="FLAGELLAR FLIJ PROTEIN"/>
    <property type="match status" value="1"/>
</dbReference>
<dbReference type="InterPro" id="IPR052570">
    <property type="entry name" value="FliJ"/>
</dbReference>
<keyword evidence="4 11" id="KW-0813">Transport</keyword>
<keyword evidence="6 11" id="KW-0145">Chemotaxis</keyword>
<evidence type="ECO:0000256" key="1">
    <source>
        <dbReference type="ARBA" id="ARBA00004413"/>
    </source>
</evidence>
<reference evidence="12 13" key="1">
    <citation type="journal article" date="2020" name="Microorganisms">
        <title>Polyphasic Characterisation of Cedecea colo sp. nov., a New Enteric Bacterium Isolated from the Koala Hindgut.</title>
        <authorList>
            <person name="Boath J.M."/>
            <person name="Dakhal S."/>
            <person name="Van T.T.H."/>
            <person name="Moore R.J."/>
            <person name="Dekiwadia C."/>
            <person name="Macreadie I.G."/>
        </authorList>
    </citation>
    <scope>NUCLEOTIDE SEQUENCE [LARGE SCALE GENOMIC DNA]</scope>
    <source>
        <strain evidence="12 13">ZA</strain>
    </source>
</reference>
<dbReference type="InterPro" id="IPR053716">
    <property type="entry name" value="Flag_assembly_chemotaxis_eff"/>
</dbReference>